<dbReference type="EMBL" id="ML976132">
    <property type="protein sequence ID" value="KAF1937600.1"/>
    <property type="molecule type" value="Genomic_DNA"/>
</dbReference>
<dbReference type="Proteomes" id="UP000800038">
    <property type="component" value="Unassembled WGS sequence"/>
</dbReference>
<accession>A0A6A5SD41</accession>
<dbReference type="AlphaFoldDB" id="A0A6A5SD41"/>
<gene>
    <name evidence="1" type="ORF">EJ02DRAFT_437761</name>
</gene>
<evidence type="ECO:0000313" key="2">
    <source>
        <dbReference type="Proteomes" id="UP000800038"/>
    </source>
</evidence>
<protein>
    <submittedName>
        <fullName evidence="1">Uncharacterized protein</fullName>
    </submittedName>
</protein>
<organism evidence="1 2">
    <name type="scientific">Clathrospora elynae</name>
    <dbReference type="NCBI Taxonomy" id="706981"/>
    <lineage>
        <taxon>Eukaryota</taxon>
        <taxon>Fungi</taxon>
        <taxon>Dikarya</taxon>
        <taxon>Ascomycota</taxon>
        <taxon>Pezizomycotina</taxon>
        <taxon>Dothideomycetes</taxon>
        <taxon>Pleosporomycetidae</taxon>
        <taxon>Pleosporales</taxon>
        <taxon>Diademaceae</taxon>
        <taxon>Clathrospora</taxon>
    </lineage>
</organism>
<sequence length="174" mass="20549">MYTQPRNLALLSTAAHAITCVTNIMLFDFSTFFHTILSRELLDMAYNEILADLWYNTYIDVERLRKYFAPMSHPQRLASTFRLTIRLSRNEYPVCGDEELLFVATYLRQMLIALKPVFESWTKKQPKASHQAVFEVQKGDLKVEPKYKMLISIVLGKRDVEKLGWQDFVFCYWF</sequence>
<proteinExistence type="predicted"/>
<evidence type="ECO:0000313" key="1">
    <source>
        <dbReference type="EMBL" id="KAF1937600.1"/>
    </source>
</evidence>
<reference evidence="1" key="1">
    <citation type="journal article" date="2020" name="Stud. Mycol.">
        <title>101 Dothideomycetes genomes: a test case for predicting lifestyles and emergence of pathogens.</title>
        <authorList>
            <person name="Haridas S."/>
            <person name="Albert R."/>
            <person name="Binder M."/>
            <person name="Bloem J."/>
            <person name="Labutti K."/>
            <person name="Salamov A."/>
            <person name="Andreopoulos B."/>
            <person name="Baker S."/>
            <person name="Barry K."/>
            <person name="Bills G."/>
            <person name="Bluhm B."/>
            <person name="Cannon C."/>
            <person name="Castanera R."/>
            <person name="Culley D."/>
            <person name="Daum C."/>
            <person name="Ezra D."/>
            <person name="Gonzalez J."/>
            <person name="Henrissat B."/>
            <person name="Kuo A."/>
            <person name="Liang C."/>
            <person name="Lipzen A."/>
            <person name="Lutzoni F."/>
            <person name="Magnuson J."/>
            <person name="Mondo S."/>
            <person name="Nolan M."/>
            <person name="Ohm R."/>
            <person name="Pangilinan J."/>
            <person name="Park H.-J."/>
            <person name="Ramirez L."/>
            <person name="Alfaro M."/>
            <person name="Sun H."/>
            <person name="Tritt A."/>
            <person name="Yoshinaga Y."/>
            <person name="Zwiers L.-H."/>
            <person name="Turgeon B."/>
            <person name="Goodwin S."/>
            <person name="Spatafora J."/>
            <person name="Crous P."/>
            <person name="Grigoriev I."/>
        </authorList>
    </citation>
    <scope>NUCLEOTIDE SEQUENCE</scope>
    <source>
        <strain evidence="1">CBS 161.51</strain>
    </source>
</reference>
<keyword evidence="2" id="KW-1185">Reference proteome</keyword>
<name>A0A6A5SD41_9PLEO</name>